<proteinExistence type="predicted"/>
<keyword evidence="2" id="KW-1133">Transmembrane helix</keyword>
<evidence type="ECO:0000313" key="5">
    <source>
        <dbReference type="Proteomes" id="UP001642483"/>
    </source>
</evidence>
<dbReference type="InterPro" id="IPR000626">
    <property type="entry name" value="Ubiquitin-like_dom"/>
</dbReference>
<feature type="transmembrane region" description="Helical" evidence="2">
    <location>
        <begin position="18"/>
        <end position="36"/>
    </location>
</feature>
<sequence>MIMLEEISEFLLQGNNEILALLLTVCLCIIPLILAWRSTAVTPRPYNQYISRPSAQAGSNSNTFSPDVGNNVIFQTATNHLAASLNVEPSENNGGSNTNHDTSGVTTSDRGRSYDSAEPSISAPSEPPNADDTSNENTQETTSCQLSQEQIPSADEDVAASAPGQYFLRLKFLDDTIKVIQVRSTETVGEIRRKAFPAETSDRYRIIYRGQVLRNTSQTLEQCGISFDQSAQDRNADNLPVLHCFLSANTDDQNRPSNASSQLQNTIDELSIGHFFLPFLGSILIMLWYLCIYHTSLFTIPSIFGVIGLTCFYFVLVVNRFL</sequence>
<accession>A0ABP0EWZ2</accession>
<comment type="caution">
    <text evidence="4">The sequence shown here is derived from an EMBL/GenBank/DDBJ whole genome shotgun (WGS) entry which is preliminary data.</text>
</comment>
<dbReference type="InterPro" id="IPR029071">
    <property type="entry name" value="Ubiquitin-like_domsf"/>
</dbReference>
<feature type="domain" description="Ubiquitin-like" evidence="3">
    <location>
        <begin position="166"/>
        <end position="226"/>
    </location>
</feature>
<dbReference type="SUPFAM" id="SSF54236">
    <property type="entry name" value="Ubiquitin-like"/>
    <property type="match status" value="1"/>
</dbReference>
<protein>
    <recommendedName>
        <fullName evidence="3">Ubiquitin-like domain-containing protein</fullName>
    </recommendedName>
</protein>
<gene>
    <name evidence="4" type="ORF">CVLEPA_LOCUS591</name>
</gene>
<reference evidence="4 5" key="1">
    <citation type="submission" date="2024-02" db="EMBL/GenBank/DDBJ databases">
        <authorList>
            <person name="Daric V."/>
            <person name="Darras S."/>
        </authorList>
    </citation>
    <scope>NUCLEOTIDE SEQUENCE [LARGE SCALE GENOMIC DNA]</scope>
</reference>
<evidence type="ECO:0000256" key="2">
    <source>
        <dbReference type="SAM" id="Phobius"/>
    </source>
</evidence>
<keyword evidence="5" id="KW-1185">Reference proteome</keyword>
<keyword evidence="2" id="KW-0472">Membrane</keyword>
<organism evidence="4 5">
    <name type="scientific">Clavelina lepadiformis</name>
    <name type="common">Light-bulb sea squirt</name>
    <name type="synonym">Ascidia lepadiformis</name>
    <dbReference type="NCBI Taxonomy" id="159417"/>
    <lineage>
        <taxon>Eukaryota</taxon>
        <taxon>Metazoa</taxon>
        <taxon>Chordata</taxon>
        <taxon>Tunicata</taxon>
        <taxon>Ascidiacea</taxon>
        <taxon>Aplousobranchia</taxon>
        <taxon>Clavelinidae</taxon>
        <taxon>Clavelina</taxon>
    </lineage>
</organism>
<feature type="region of interest" description="Disordered" evidence="1">
    <location>
        <begin position="86"/>
        <end position="158"/>
    </location>
</feature>
<evidence type="ECO:0000259" key="3">
    <source>
        <dbReference type="PROSITE" id="PS50053"/>
    </source>
</evidence>
<dbReference type="EMBL" id="CAWYQH010000001">
    <property type="protein sequence ID" value="CAK8671536.1"/>
    <property type="molecule type" value="Genomic_DNA"/>
</dbReference>
<feature type="transmembrane region" description="Helical" evidence="2">
    <location>
        <begin position="270"/>
        <end position="290"/>
    </location>
</feature>
<keyword evidence="2" id="KW-0812">Transmembrane</keyword>
<feature type="transmembrane region" description="Helical" evidence="2">
    <location>
        <begin position="296"/>
        <end position="318"/>
    </location>
</feature>
<feature type="compositionally biased region" description="Polar residues" evidence="1">
    <location>
        <begin position="86"/>
        <end position="108"/>
    </location>
</feature>
<dbReference type="Proteomes" id="UP001642483">
    <property type="component" value="Unassembled WGS sequence"/>
</dbReference>
<dbReference type="PANTHER" id="PTHR14557">
    <property type="entry name" value="PROTEIN C7ORF21"/>
    <property type="match status" value="1"/>
</dbReference>
<evidence type="ECO:0000313" key="4">
    <source>
        <dbReference type="EMBL" id="CAK8671536.1"/>
    </source>
</evidence>
<evidence type="ECO:0000256" key="1">
    <source>
        <dbReference type="SAM" id="MobiDB-lite"/>
    </source>
</evidence>
<dbReference type="PANTHER" id="PTHR14557:SF5">
    <property type="entry name" value="UBIQUITIN-LIKE DOMAIN-CONTAINING PROTEIN"/>
    <property type="match status" value="1"/>
</dbReference>
<feature type="compositionally biased region" description="Polar residues" evidence="1">
    <location>
        <begin position="131"/>
        <end position="151"/>
    </location>
</feature>
<dbReference type="Gene3D" id="3.10.20.90">
    <property type="entry name" value="Phosphatidylinositol 3-kinase Catalytic Subunit, Chain A, domain 1"/>
    <property type="match status" value="1"/>
</dbReference>
<dbReference type="InterPro" id="IPR040352">
    <property type="entry name" value="TMUB1/2"/>
</dbReference>
<name>A0ABP0EWZ2_CLALP</name>
<dbReference type="PROSITE" id="PS50053">
    <property type="entry name" value="UBIQUITIN_2"/>
    <property type="match status" value="1"/>
</dbReference>